<evidence type="ECO:0000313" key="2">
    <source>
        <dbReference type="EMBL" id="CAD6997985.1"/>
    </source>
</evidence>
<dbReference type="AlphaFoldDB" id="A0A811UJV6"/>
<reference evidence="2" key="1">
    <citation type="submission" date="2020-11" db="EMBL/GenBank/DDBJ databases">
        <authorList>
            <person name="Whitehead M."/>
        </authorList>
    </citation>
    <scope>NUCLEOTIDE SEQUENCE</scope>
    <source>
        <strain evidence="2">EGII</strain>
    </source>
</reference>
<keyword evidence="1" id="KW-0812">Transmembrane</keyword>
<evidence type="ECO:0000256" key="1">
    <source>
        <dbReference type="SAM" id="Phobius"/>
    </source>
</evidence>
<feature type="non-terminal residue" evidence="2">
    <location>
        <position position="177"/>
    </location>
</feature>
<keyword evidence="3" id="KW-1185">Reference proteome</keyword>
<dbReference type="EMBL" id="CAJHJT010000012">
    <property type="protein sequence ID" value="CAD6997985.1"/>
    <property type="molecule type" value="Genomic_DNA"/>
</dbReference>
<gene>
    <name evidence="2" type="ORF">CCAP1982_LOCUS6601</name>
</gene>
<organism evidence="2 3">
    <name type="scientific">Ceratitis capitata</name>
    <name type="common">Mediterranean fruit fly</name>
    <name type="synonym">Tephritis capitata</name>
    <dbReference type="NCBI Taxonomy" id="7213"/>
    <lineage>
        <taxon>Eukaryota</taxon>
        <taxon>Metazoa</taxon>
        <taxon>Ecdysozoa</taxon>
        <taxon>Arthropoda</taxon>
        <taxon>Hexapoda</taxon>
        <taxon>Insecta</taxon>
        <taxon>Pterygota</taxon>
        <taxon>Neoptera</taxon>
        <taxon>Endopterygota</taxon>
        <taxon>Diptera</taxon>
        <taxon>Brachycera</taxon>
        <taxon>Muscomorpha</taxon>
        <taxon>Tephritoidea</taxon>
        <taxon>Tephritidae</taxon>
        <taxon>Ceratitis</taxon>
        <taxon>Ceratitis</taxon>
    </lineage>
</organism>
<name>A0A811UJV6_CERCA</name>
<evidence type="ECO:0000313" key="3">
    <source>
        <dbReference type="Proteomes" id="UP000606786"/>
    </source>
</evidence>
<keyword evidence="1" id="KW-1133">Transmembrane helix</keyword>
<comment type="caution">
    <text evidence="2">The sequence shown here is derived from an EMBL/GenBank/DDBJ whole genome shotgun (WGS) entry which is preliminary data.</text>
</comment>
<feature type="transmembrane region" description="Helical" evidence="1">
    <location>
        <begin position="33"/>
        <end position="57"/>
    </location>
</feature>
<proteinExistence type="predicted"/>
<sequence>MRSTSSCARRSTSSKVLYSLLTMLVKLNSDASLMVSNLSVSIGMSIISAALACGIVGERLVKLSSSSIRLSICLTYSRTFSTTLLVDGIGILRSSIICSKLTASFILSLLSALHTESVAVSVVCVPTSVTSGVGRLNSFMLETICILSSSSVSVSSRFSASLMFATAVFFVCFLSCS</sequence>
<protein>
    <submittedName>
        <fullName evidence="2">(Mediterranean fruit fly) hypothetical protein</fullName>
    </submittedName>
</protein>
<dbReference type="Proteomes" id="UP000606786">
    <property type="component" value="Unassembled WGS sequence"/>
</dbReference>
<keyword evidence="1" id="KW-0472">Membrane</keyword>
<accession>A0A811UJV6</accession>